<dbReference type="EMBL" id="JAIWYP010000008">
    <property type="protein sequence ID" value="KAH3780460.1"/>
    <property type="molecule type" value="Genomic_DNA"/>
</dbReference>
<organism evidence="2 3">
    <name type="scientific">Dreissena polymorpha</name>
    <name type="common">Zebra mussel</name>
    <name type="synonym">Mytilus polymorpha</name>
    <dbReference type="NCBI Taxonomy" id="45954"/>
    <lineage>
        <taxon>Eukaryota</taxon>
        <taxon>Metazoa</taxon>
        <taxon>Spiralia</taxon>
        <taxon>Lophotrochozoa</taxon>
        <taxon>Mollusca</taxon>
        <taxon>Bivalvia</taxon>
        <taxon>Autobranchia</taxon>
        <taxon>Heteroconchia</taxon>
        <taxon>Euheterodonta</taxon>
        <taxon>Imparidentia</taxon>
        <taxon>Neoheterodontei</taxon>
        <taxon>Myida</taxon>
        <taxon>Dreissenoidea</taxon>
        <taxon>Dreissenidae</taxon>
        <taxon>Dreissena</taxon>
    </lineage>
</organism>
<keyword evidence="3" id="KW-1185">Reference proteome</keyword>
<reference evidence="2" key="1">
    <citation type="journal article" date="2019" name="bioRxiv">
        <title>The Genome of the Zebra Mussel, Dreissena polymorpha: A Resource for Invasive Species Research.</title>
        <authorList>
            <person name="McCartney M.A."/>
            <person name="Auch B."/>
            <person name="Kono T."/>
            <person name="Mallez S."/>
            <person name="Zhang Y."/>
            <person name="Obille A."/>
            <person name="Becker A."/>
            <person name="Abrahante J.E."/>
            <person name="Garbe J."/>
            <person name="Badalamenti J.P."/>
            <person name="Herman A."/>
            <person name="Mangelson H."/>
            <person name="Liachko I."/>
            <person name="Sullivan S."/>
            <person name="Sone E.D."/>
            <person name="Koren S."/>
            <person name="Silverstein K.A.T."/>
            <person name="Beckman K.B."/>
            <person name="Gohl D.M."/>
        </authorList>
    </citation>
    <scope>NUCLEOTIDE SEQUENCE</scope>
    <source>
        <strain evidence="2">Duluth1</strain>
        <tissue evidence="2">Whole animal</tissue>
    </source>
</reference>
<sequence>MKPASGTKMAEDYVLVSEFVLQFLSVALGFGFIVMYPELISVFDAKKSEVALIQGLYLGFTT</sequence>
<keyword evidence="1" id="KW-0812">Transmembrane</keyword>
<dbReference type="AlphaFoldDB" id="A0A9D4EIS3"/>
<keyword evidence="1" id="KW-0472">Membrane</keyword>
<reference evidence="2" key="2">
    <citation type="submission" date="2020-11" db="EMBL/GenBank/DDBJ databases">
        <authorList>
            <person name="McCartney M.A."/>
            <person name="Auch B."/>
            <person name="Kono T."/>
            <person name="Mallez S."/>
            <person name="Becker A."/>
            <person name="Gohl D.M."/>
            <person name="Silverstein K.A.T."/>
            <person name="Koren S."/>
            <person name="Bechman K.B."/>
            <person name="Herman A."/>
            <person name="Abrahante J.E."/>
            <person name="Garbe J."/>
        </authorList>
    </citation>
    <scope>NUCLEOTIDE SEQUENCE</scope>
    <source>
        <strain evidence="2">Duluth1</strain>
        <tissue evidence="2">Whole animal</tissue>
    </source>
</reference>
<proteinExistence type="predicted"/>
<name>A0A9D4EIS3_DREPO</name>
<accession>A0A9D4EIS3</accession>
<evidence type="ECO:0000313" key="2">
    <source>
        <dbReference type="EMBL" id="KAH3780460.1"/>
    </source>
</evidence>
<gene>
    <name evidence="2" type="ORF">DPMN_158275</name>
</gene>
<evidence type="ECO:0000313" key="3">
    <source>
        <dbReference type="Proteomes" id="UP000828390"/>
    </source>
</evidence>
<evidence type="ECO:0000256" key="1">
    <source>
        <dbReference type="SAM" id="Phobius"/>
    </source>
</evidence>
<dbReference type="Proteomes" id="UP000828390">
    <property type="component" value="Unassembled WGS sequence"/>
</dbReference>
<keyword evidence="1" id="KW-1133">Transmembrane helix</keyword>
<feature type="transmembrane region" description="Helical" evidence="1">
    <location>
        <begin position="20"/>
        <end position="39"/>
    </location>
</feature>
<protein>
    <submittedName>
        <fullName evidence="2">Uncharacterized protein</fullName>
    </submittedName>
</protein>
<comment type="caution">
    <text evidence="2">The sequence shown here is derived from an EMBL/GenBank/DDBJ whole genome shotgun (WGS) entry which is preliminary data.</text>
</comment>